<dbReference type="Proteomes" id="UP000242450">
    <property type="component" value="Chromosome 9"/>
</dbReference>
<evidence type="ECO:0000313" key="1">
    <source>
        <dbReference type="EMBL" id="OWK11587.1"/>
    </source>
</evidence>
<organism evidence="1 2">
    <name type="scientific">Cervus elaphus hippelaphus</name>
    <name type="common">European red deer</name>
    <dbReference type="NCBI Taxonomy" id="46360"/>
    <lineage>
        <taxon>Eukaryota</taxon>
        <taxon>Metazoa</taxon>
        <taxon>Chordata</taxon>
        <taxon>Craniata</taxon>
        <taxon>Vertebrata</taxon>
        <taxon>Euteleostomi</taxon>
        <taxon>Mammalia</taxon>
        <taxon>Eutheria</taxon>
        <taxon>Laurasiatheria</taxon>
        <taxon>Artiodactyla</taxon>
        <taxon>Ruminantia</taxon>
        <taxon>Pecora</taxon>
        <taxon>Cervidae</taxon>
        <taxon>Cervinae</taxon>
        <taxon>Cervus</taxon>
    </lineage>
</organism>
<gene>
    <name evidence="1" type="ORF">Celaphus_00003112</name>
</gene>
<evidence type="ECO:0000313" key="2">
    <source>
        <dbReference type="Proteomes" id="UP000242450"/>
    </source>
</evidence>
<keyword evidence="2" id="KW-1185">Reference proteome</keyword>
<proteinExistence type="predicted"/>
<accession>A0A212D024</accession>
<name>A0A212D024_CEREH</name>
<dbReference type="EMBL" id="MKHE01000009">
    <property type="protein sequence ID" value="OWK11587.1"/>
    <property type="molecule type" value="Genomic_DNA"/>
</dbReference>
<sequence>MTKASSCYPPTPPTLARLLTQLGEELPQDTHEVAQREAVVGHDTLDLVELGQEDLPELGADLEQRVQVAAVGEDAMGREIVGLEGPVPPGAAMGGTLLSLPTPDQLEPALHLVLHAVHLPQRSGLTTRNTRGPSAALLSTRIHLLDMALLKPTLPLGSRWGNKAASFQQRYVGTEHLEVHNLCGSSEPLRGGSREEYTIFSGKQVKVTSYDDFVLL</sequence>
<reference evidence="1 2" key="1">
    <citation type="journal article" date="2018" name="Mol. Genet. Genomics">
        <title>The red deer Cervus elaphus genome CerEla1.0: sequencing, annotating, genes, and chromosomes.</title>
        <authorList>
            <person name="Bana N.A."/>
            <person name="Nyiri A."/>
            <person name="Nagy J."/>
            <person name="Frank K."/>
            <person name="Nagy T."/>
            <person name="Steger V."/>
            <person name="Schiller M."/>
            <person name="Lakatos P."/>
            <person name="Sugar L."/>
            <person name="Horn P."/>
            <person name="Barta E."/>
            <person name="Orosz L."/>
        </authorList>
    </citation>
    <scope>NUCLEOTIDE SEQUENCE [LARGE SCALE GENOMIC DNA]</scope>
    <source>
        <strain evidence="1">Hungarian</strain>
    </source>
</reference>
<comment type="caution">
    <text evidence="1">The sequence shown here is derived from an EMBL/GenBank/DDBJ whole genome shotgun (WGS) entry which is preliminary data.</text>
</comment>
<protein>
    <submittedName>
        <fullName evidence="1">Uncharacterized protein</fullName>
    </submittedName>
</protein>
<dbReference type="AlphaFoldDB" id="A0A212D024"/>